<sequence length="149" mass="16793">MTGLFEHEVPTRADDLFCFGIYTASHAVSRAYVPHLKRLGLTYPQYITLTLLWEADRQKVNTLAKALRMETSTLTPLVTRLEGMGLVRREPNAEDRRAIDVVLTPKGRGLKDKAPAITQCMIEQTGMTHTELDALQQLLFKLRDGLLTP</sequence>
<dbReference type="GO" id="GO:0005737">
    <property type="term" value="C:cytoplasm"/>
    <property type="evidence" value="ECO:0007669"/>
    <property type="project" value="UniProtKB-SubCell"/>
</dbReference>
<dbReference type="PRINTS" id="PR00598">
    <property type="entry name" value="HTHMARR"/>
</dbReference>
<name>A0A1Y5SVK2_9RHOB</name>
<accession>A0A1Y5SVK2</accession>
<dbReference type="PROSITE" id="PS50995">
    <property type="entry name" value="HTH_MARR_2"/>
    <property type="match status" value="1"/>
</dbReference>
<dbReference type="GO" id="GO:0003700">
    <property type="term" value="F:DNA-binding transcription factor activity"/>
    <property type="evidence" value="ECO:0007669"/>
    <property type="project" value="InterPro"/>
</dbReference>
<organism evidence="3 4">
    <name type="scientific">Falsiruegeria litorea R37</name>
    <dbReference type="NCBI Taxonomy" id="1200284"/>
    <lineage>
        <taxon>Bacteria</taxon>
        <taxon>Pseudomonadati</taxon>
        <taxon>Pseudomonadota</taxon>
        <taxon>Alphaproteobacteria</taxon>
        <taxon>Rhodobacterales</taxon>
        <taxon>Roseobacteraceae</taxon>
        <taxon>Falsiruegeria</taxon>
    </lineage>
</organism>
<dbReference type="RefSeq" id="WP_085796164.1">
    <property type="nucleotide sequence ID" value="NZ_FWFO01000001.1"/>
</dbReference>
<evidence type="ECO:0000256" key="1">
    <source>
        <dbReference type="ARBA" id="ARBA00004496"/>
    </source>
</evidence>
<dbReference type="Pfam" id="PF01047">
    <property type="entry name" value="MarR"/>
    <property type="match status" value="1"/>
</dbReference>
<keyword evidence="4" id="KW-1185">Reference proteome</keyword>
<dbReference type="InterPro" id="IPR039422">
    <property type="entry name" value="MarR/SlyA-like"/>
</dbReference>
<feature type="domain" description="HTH marR-type" evidence="2">
    <location>
        <begin position="14"/>
        <end position="144"/>
    </location>
</feature>
<dbReference type="InterPro" id="IPR036388">
    <property type="entry name" value="WH-like_DNA-bd_sf"/>
</dbReference>
<dbReference type="Proteomes" id="UP000193077">
    <property type="component" value="Unassembled WGS sequence"/>
</dbReference>
<evidence type="ECO:0000259" key="2">
    <source>
        <dbReference type="PROSITE" id="PS50995"/>
    </source>
</evidence>
<evidence type="ECO:0000313" key="3">
    <source>
        <dbReference type="EMBL" id="SLN49310.1"/>
    </source>
</evidence>
<dbReference type="SUPFAM" id="SSF46785">
    <property type="entry name" value="Winged helix' DNA-binding domain"/>
    <property type="match status" value="1"/>
</dbReference>
<comment type="subcellular location">
    <subcellularLocation>
        <location evidence="1">Cytoplasm</location>
    </subcellularLocation>
</comment>
<dbReference type="InterPro" id="IPR036390">
    <property type="entry name" value="WH_DNA-bd_sf"/>
</dbReference>
<dbReference type="InterPro" id="IPR000835">
    <property type="entry name" value="HTH_MarR-typ"/>
</dbReference>
<dbReference type="GO" id="GO:0006950">
    <property type="term" value="P:response to stress"/>
    <property type="evidence" value="ECO:0007669"/>
    <property type="project" value="TreeGrafter"/>
</dbReference>
<dbReference type="OrthoDB" id="9806864at2"/>
<dbReference type="Gene3D" id="1.10.10.10">
    <property type="entry name" value="Winged helix-like DNA-binding domain superfamily/Winged helix DNA-binding domain"/>
    <property type="match status" value="1"/>
</dbReference>
<reference evidence="3 4" key="1">
    <citation type="submission" date="2017-03" db="EMBL/GenBank/DDBJ databases">
        <authorList>
            <person name="Afonso C.L."/>
            <person name="Miller P.J."/>
            <person name="Scott M.A."/>
            <person name="Spackman E."/>
            <person name="Goraichik I."/>
            <person name="Dimitrov K.M."/>
            <person name="Suarez D.L."/>
            <person name="Swayne D.E."/>
        </authorList>
    </citation>
    <scope>NUCLEOTIDE SEQUENCE [LARGE SCALE GENOMIC DNA]</scope>
    <source>
        <strain evidence="3 4">CECT 7639</strain>
    </source>
</reference>
<dbReference type="PANTHER" id="PTHR33164">
    <property type="entry name" value="TRANSCRIPTIONAL REGULATOR, MARR FAMILY"/>
    <property type="match status" value="1"/>
</dbReference>
<evidence type="ECO:0000313" key="4">
    <source>
        <dbReference type="Proteomes" id="UP000193077"/>
    </source>
</evidence>
<gene>
    <name evidence="3" type="primary">ohrR</name>
    <name evidence="3" type="ORF">TRL7639_02731</name>
</gene>
<protein>
    <submittedName>
        <fullName evidence="3">Organic hydroperoxide resistance transcriptional regulator</fullName>
    </submittedName>
</protein>
<dbReference type="PANTHER" id="PTHR33164:SF5">
    <property type="entry name" value="ORGANIC HYDROPEROXIDE RESISTANCE TRANSCRIPTIONAL REGULATOR"/>
    <property type="match status" value="1"/>
</dbReference>
<proteinExistence type="predicted"/>
<dbReference type="SMART" id="SM00347">
    <property type="entry name" value="HTH_MARR"/>
    <property type="match status" value="1"/>
</dbReference>
<dbReference type="AlphaFoldDB" id="A0A1Y5SVK2"/>
<dbReference type="EMBL" id="FWFO01000001">
    <property type="protein sequence ID" value="SLN49310.1"/>
    <property type="molecule type" value="Genomic_DNA"/>
</dbReference>